<keyword evidence="4" id="KW-0786">Thiamine pyrophosphate</keyword>
<evidence type="ECO:0000313" key="6">
    <source>
        <dbReference type="EMBL" id="KAK7477474.1"/>
    </source>
</evidence>
<proteinExistence type="inferred from homology"/>
<keyword evidence="2" id="KW-0809">Transit peptide</keyword>
<dbReference type="GO" id="GO:0003863">
    <property type="term" value="F:branched-chain 2-oxo acid dehydrogenase activity"/>
    <property type="evidence" value="ECO:0007669"/>
    <property type="project" value="UniProtKB-EC"/>
</dbReference>
<dbReference type="EMBL" id="JACVVK020000349">
    <property type="protein sequence ID" value="KAK7477474.1"/>
    <property type="molecule type" value="Genomic_DNA"/>
</dbReference>
<evidence type="ECO:0000256" key="3">
    <source>
        <dbReference type="ARBA" id="ARBA00023002"/>
    </source>
</evidence>
<comment type="function">
    <text evidence="4">The branched-chain alpha-keto dehydrogenase complex catalyzes the overall conversion of alpha-keto acids to acyl-CoA and CO(2). It contains multiple copies of three enzymatic components: branched-chain alpha-keto acid decarboxylase (E1), lipoamide acyltransferase (E2) and lipoamide dehydrogenase (E3).</text>
</comment>
<dbReference type="Gene3D" id="3.40.50.970">
    <property type="match status" value="2"/>
</dbReference>
<dbReference type="PANTHER" id="PTHR43380">
    <property type="entry name" value="2-OXOISOVALERATE DEHYDROGENASE SUBUNIT ALPHA, MITOCHONDRIAL"/>
    <property type="match status" value="1"/>
</dbReference>
<dbReference type="SUPFAM" id="SSF52518">
    <property type="entry name" value="Thiamin diphosphate-binding fold (THDP-binding)"/>
    <property type="match status" value="1"/>
</dbReference>
<dbReference type="EC" id="1.2.4.4" evidence="4"/>
<organism evidence="6 7">
    <name type="scientific">Batillaria attramentaria</name>
    <dbReference type="NCBI Taxonomy" id="370345"/>
    <lineage>
        <taxon>Eukaryota</taxon>
        <taxon>Metazoa</taxon>
        <taxon>Spiralia</taxon>
        <taxon>Lophotrochozoa</taxon>
        <taxon>Mollusca</taxon>
        <taxon>Gastropoda</taxon>
        <taxon>Caenogastropoda</taxon>
        <taxon>Sorbeoconcha</taxon>
        <taxon>Cerithioidea</taxon>
        <taxon>Batillariidae</taxon>
        <taxon>Batillaria</taxon>
    </lineage>
</organism>
<dbReference type="Proteomes" id="UP001519460">
    <property type="component" value="Unassembled WGS sequence"/>
</dbReference>
<feature type="domain" description="Dehydrogenase E1 component" evidence="5">
    <location>
        <begin position="64"/>
        <end position="260"/>
    </location>
</feature>
<dbReference type="PANTHER" id="PTHR43380:SF1">
    <property type="entry name" value="2-OXOISOVALERATE DEHYDROGENASE SUBUNIT ALPHA, MITOCHONDRIAL"/>
    <property type="match status" value="1"/>
</dbReference>
<gene>
    <name evidence="6" type="ORF">BaRGS_00031298</name>
</gene>
<feature type="domain" description="Dehydrogenase E1 component" evidence="5">
    <location>
        <begin position="261"/>
        <end position="334"/>
    </location>
</feature>
<dbReference type="Pfam" id="PF00676">
    <property type="entry name" value="E1_dh"/>
    <property type="match status" value="2"/>
</dbReference>
<dbReference type="InterPro" id="IPR029061">
    <property type="entry name" value="THDP-binding"/>
</dbReference>
<name>A0ABD0JS68_9CAEN</name>
<dbReference type="InterPro" id="IPR001017">
    <property type="entry name" value="DH_E1"/>
</dbReference>
<comment type="catalytic activity">
    <reaction evidence="4">
        <text>N(6)-[(R)-lipoyl]-L-lysyl-[protein] + 3-methyl-2-oxobutanoate + H(+) = N(6)-[(R)-S(8)-2-methylpropanoyldihydrolipoyl]-L-lysyl-[protein] + CO2</text>
        <dbReference type="Rhea" id="RHEA:13457"/>
        <dbReference type="Rhea" id="RHEA-COMP:10474"/>
        <dbReference type="Rhea" id="RHEA-COMP:10497"/>
        <dbReference type="ChEBI" id="CHEBI:11851"/>
        <dbReference type="ChEBI" id="CHEBI:15378"/>
        <dbReference type="ChEBI" id="CHEBI:16526"/>
        <dbReference type="ChEBI" id="CHEBI:83099"/>
        <dbReference type="ChEBI" id="CHEBI:83142"/>
        <dbReference type="EC" id="1.2.4.4"/>
    </reaction>
</comment>
<keyword evidence="7" id="KW-1185">Reference proteome</keyword>
<evidence type="ECO:0000256" key="2">
    <source>
        <dbReference type="ARBA" id="ARBA00022946"/>
    </source>
</evidence>
<evidence type="ECO:0000256" key="1">
    <source>
        <dbReference type="ARBA" id="ARBA00008646"/>
    </source>
</evidence>
<protein>
    <recommendedName>
        <fullName evidence="4">2-oxoisovalerate dehydrogenase subunit alpha</fullName>
        <ecNumber evidence="4">1.2.4.4</ecNumber>
    </recommendedName>
    <alternativeName>
        <fullName evidence="4">Branched-chain alpha-keto acid dehydrogenase E1 component alpha chain</fullName>
    </alternativeName>
</protein>
<evidence type="ECO:0000313" key="7">
    <source>
        <dbReference type="Proteomes" id="UP001519460"/>
    </source>
</evidence>
<evidence type="ECO:0000259" key="5">
    <source>
        <dbReference type="Pfam" id="PF00676"/>
    </source>
</evidence>
<accession>A0ABD0JS68</accession>
<dbReference type="CDD" id="cd02000">
    <property type="entry name" value="TPP_E1_PDC_ADC_BCADC"/>
    <property type="match status" value="1"/>
</dbReference>
<reference evidence="6 7" key="1">
    <citation type="journal article" date="2023" name="Sci. Data">
        <title>Genome assembly of the Korean intertidal mud-creeper Batillaria attramentaria.</title>
        <authorList>
            <person name="Patra A.K."/>
            <person name="Ho P.T."/>
            <person name="Jun S."/>
            <person name="Lee S.J."/>
            <person name="Kim Y."/>
            <person name="Won Y.J."/>
        </authorList>
    </citation>
    <scope>NUCLEOTIDE SEQUENCE [LARGE SCALE GENOMIC DNA]</scope>
    <source>
        <strain evidence="6">Wonlab-2016</strain>
    </source>
</reference>
<evidence type="ECO:0000256" key="4">
    <source>
        <dbReference type="RuleBase" id="RU365014"/>
    </source>
</evidence>
<sequence length="375" mass="42441">MLSLARLAVRVAVCRTAENIQKTTVCCFHRASVSKSSQSTARFEDKPEFPRLTLDKDIVMKMYKDMTLLNTMDRVLYESQRQGRISFYMTNYGEEGTHMGSAAALDPGDIVFGQYREAGVLMWRGFTLDEFMNQCYGNMMDKGKGRQMPVHYGSKDLNFVTISSPLATQMPQAAGAAYACKMQQKGHVVICYFGEGAASEGDAHAALNFAAVLDCPIIFFCRNNGYAISTPTKDQYRGDGIAARGPGYGISTVRVDGNDTIGHHSTSDDSSAYRSVDEVSYWDQQDNPISRLRHYMLNQGWWDEKAEQEWKLGSRKMVMKAFAEAEGRKKPNPEEMFTDVYDTLPPHLEKQRQAMKEHVLQHKEHYPLEQFDKMT</sequence>
<dbReference type="AlphaFoldDB" id="A0ABD0JS68"/>
<keyword evidence="3 4" id="KW-0560">Oxidoreductase</keyword>
<comment type="cofactor">
    <cofactor evidence="4">
        <name>thiamine diphosphate</name>
        <dbReference type="ChEBI" id="CHEBI:58937"/>
    </cofactor>
</comment>
<dbReference type="InterPro" id="IPR050771">
    <property type="entry name" value="Alpha-ketoacid_DH_E1_comp"/>
</dbReference>
<comment type="similarity">
    <text evidence="1 4">Belongs to the BCKDHA family.</text>
</comment>
<comment type="caution">
    <text evidence="6">The sequence shown here is derived from an EMBL/GenBank/DDBJ whole genome shotgun (WGS) entry which is preliminary data.</text>
</comment>